<dbReference type="NCBIfam" id="TIGR02621">
    <property type="entry name" value="cas3_GSU0051"/>
    <property type="match status" value="1"/>
</dbReference>
<dbReference type="GO" id="GO:0004519">
    <property type="term" value="F:endonuclease activity"/>
    <property type="evidence" value="ECO:0007669"/>
    <property type="project" value="UniProtKB-KW"/>
</dbReference>
<keyword evidence="11" id="KW-0255">Endonuclease</keyword>
<dbReference type="InterPro" id="IPR027417">
    <property type="entry name" value="P-loop_NTPase"/>
</dbReference>
<evidence type="ECO:0000313" key="11">
    <source>
        <dbReference type="EMBL" id="MYC93443.1"/>
    </source>
</evidence>
<evidence type="ECO:0000256" key="1">
    <source>
        <dbReference type="ARBA" id="ARBA00006847"/>
    </source>
</evidence>
<evidence type="ECO:0000256" key="4">
    <source>
        <dbReference type="ARBA" id="ARBA00022741"/>
    </source>
</evidence>
<sequence>MDCAGQWITEVTDVTKADSIDFVQFFQALWGNPPFAWQQELADRVSGNADGMSEWPEAIDLPTASGKTACVDIAVFALAKQASRMDRGEIITAPRRIFFVVDRRVIVDQAFERARKIAQKLCEAENGVLKNVADSLRQIAFGATSGYEDEIPLRAYALRGGMFRSEAWARDPLQPIVVASTVDQVGSRLLFRAYGRGSGAWPVYAALIANDSLILLDEAHCAQPFMQTLQAVHRYRQWAHTPLERAFHPVVMSATPPRELSRVFRDGSDEIRNPNHRLGRRQLAHKPAVLKRVGRAKGKRVTVELAKSLAGSALDLVDDRLRAIVVFVNRVATARETYEHLKKTEDIDVVKLTGRMRPLDKDYVVENHLQELQSNRSEERELERPVIVVATQTLEVGADLDFDGLVTECASLDALRQRFGRLNRMGRFIDSRAVILIREDQAQPKKGDEDDPVYGAALTKTWDWLNENKDENDEVDFGIAYLDSKVSKEDCVEALNAPSLDAPVMLPAHVDCWAQTAPEPRPSPDVALFLHGPREGVADVQVCWRADIDLTTPEGKESALEALSLCPPSSGESLPVPIGVFKRWLSGEKADDDSSDVEGMERDIGQVGEGARGAKQNVVRWRGTRETRLRDDITADPNHIRPGDVIVVPTNHPGGHERLGDFPPKSVESVDTLDIGDQAHMAARAKPILRLHRKLVDAWPEELTSVKEEIGDLLKKIDQMSEQDEISEALGEILDDLAELSPKDCWLSEVAGELAKELNGTKLRRACRIVGENQIVIVGSRQIDRLINGADTFSDEDDLSASGISHKNGRPVRLESHLRGVETFVRRYAVGCGLPDELIDAVARAGLLHDVGKIDPRFQALLRGGVRLWDGEPLAKSGQMSKSKTIVGVGAEEGYPRGGRHELLSVRLAESAQTLLPQNRELRDLVLHMIASHHGHCRPFAPVVRDAMCVNSRYGWDDEWMHWSGPTNLERLDSGVAERYWRLVRRYGWWGLAWLEALLRLADWRRSELEETNDEDS</sequence>
<dbReference type="SMART" id="SM00487">
    <property type="entry name" value="DEXDc"/>
    <property type="match status" value="1"/>
</dbReference>
<name>A0A6B1D221_9CHLR</name>
<dbReference type="PROSITE" id="PS51643">
    <property type="entry name" value="HD_CAS3"/>
    <property type="match status" value="1"/>
</dbReference>
<keyword evidence="8" id="KW-0051">Antiviral defense</keyword>
<dbReference type="InterPro" id="IPR001650">
    <property type="entry name" value="Helicase_C-like"/>
</dbReference>
<keyword evidence="7" id="KW-0067">ATP-binding</keyword>
<feature type="domain" description="Helicase ATP-binding" evidence="9">
    <location>
        <begin position="59"/>
        <end position="274"/>
    </location>
</feature>
<evidence type="ECO:0000256" key="7">
    <source>
        <dbReference type="ARBA" id="ARBA00022840"/>
    </source>
</evidence>
<dbReference type="PROSITE" id="PS51192">
    <property type="entry name" value="HELICASE_ATP_BIND_1"/>
    <property type="match status" value="1"/>
</dbReference>
<dbReference type="Pfam" id="PF18019">
    <property type="entry name" value="Cas3_HD"/>
    <property type="match status" value="1"/>
</dbReference>
<dbReference type="SUPFAM" id="SSF52540">
    <property type="entry name" value="P-loop containing nucleoside triphosphate hydrolases"/>
    <property type="match status" value="1"/>
</dbReference>
<dbReference type="EMBL" id="VXMH01000005">
    <property type="protein sequence ID" value="MYC93443.1"/>
    <property type="molecule type" value="Genomic_DNA"/>
</dbReference>
<dbReference type="NCBIfam" id="TIGR01596">
    <property type="entry name" value="cas3_HD"/>
    <property type="match status" value="1"/>
</dbReference>
<keyword evidence="5" id="KW-0378">Hydrolase</keyword>
<proteinExistence type="inferred from homology"/>
<evidence type="ECO:0000256" key="3">
    <source>
        <dbReference type="ARBA" id="ARBA00022723"/>
    </source>
</evidence>
<protein>
    <submittedName>
        <fullName evidence="11">Type I-U CRISPR-associated helicase/endonuclease Cas3</fullName>
    </submittedName>
</protein>
<evidence type="ECO:0000259" key="9">
    <source>
        <dbReference type="PROSITE" id="PS51192"/>
    </source>
</evidence>
<evidence type="ECO:0000256" key="5">
    <source>
        <dbReference type="ARBA" id="ARBA00022801"/>
    </source>
</evidence>
<comment type="caution">
    <text evidence="11">The sequence shown here is derived from an EMBL/GenBank/DDBJ whole genome shotgun (WGS) entry which is preliminary data.</text>
</comment>
<dbReference type="SMART" id="SM00490">
    <property type="entry name" value="HELICc"/>
    <property type="match status" value="1"/>
</dbReference>
<organism evidence="11">
    <name type="scientific">Caldilineaceae bacterium SB0661_bin_32</name>
    <dbReference type="NCBI Taxonomy" id="2605255"/>
    <lineage>
        <taxon>Bacteria</taxon>
        <taxon>Bacillati</taxon>
        <taxon>Chloroflexota</taxon>
        <taxon>Caldilineae</taxon>
        <taxon>Caldilineales</taxon>
        <taxon>Caldilineaceae</taxon>
    </lineage>
</organism>
<dbReference type="Gene3D" id="3.40.50.300">
    <property type="entry name" value="P-loop containing nucleotide triphosphate hydrolases"/>
    <property type="match status" value="2"/>
</dbReference>
<dbReference type="SUPFAM" id="SSF109604">
    <property type="entry name" value="HD-domain/PDEase-like"/>
    <property type="match status" value="1"/>
</dbReference>
<evidence type="ECO:0000256" key="2">
    <source>
        <dbReference type="ARBA" id="ARBA00009046"/>
    </source>
</evidence>
<dbReference type="InterPro" id="IPR038257">
    <property type="entry name" value="CRISPR-assoc_Cas3_HD_sf"/>
</dbReference>
<evidence type="ECO:0000256" key="8">
    <source>
        <dbReference type="ARBA" id="ARBA00023118"/>
    </source>
</evidence>
<accession>A0A6B1D221</accession>
<keyword evidence="11" id="KW-0540">Nuclease</keyword>
<dbReference type="InterPro" id="IPR006483">
    <property type="entry name" value="CRISPR-assoc_Cas3_HD"/>
</dbReference>
<dbReference type="GO" id="GO:0051607">
    <property type="term" value="P:defense response to virus"/>
    <property type="evidence" value="ECO:0007669"/>
    <property type="project" value="UniProtKB-KW"/>
</dbReference>
<evidence type="ECO:0000259" key="10">
    <source>
        <dbReference type="PROSITE" id="PS51643"/>
    </source>
</evidence>
<dbReference type="GO" id="GO:0004386">
    <property type="term" value="F:helicase activity"/>
    <property type="evidence" value="ECO:0007669"/>
    <property type="project" value="UniProtKB-KW"/>
</dbReference>
<dbReference type="InterPro" id="IPR054712">
    <property type="entry name" value="Cas3-like_dom"/>
</dbReference>
<dbReference type="AlphaFoldDB" id="A0A6B1D221"/>
<dbReference type="Pfam" id="PF22590">
    <property type="entry name" value="Cas3-like_C_2"/>
    <property type="match status" value="1"/>
</dbReference>
<dbReference type="InterPro" id="IPR014001">
    <property type="entry name" value="Helicase_ATP-bd"/>
</dbReference>
<dbReference type="GO" id="GO:0016787">
    <property type="term" value="F:hydrolase activity"/>
    <property type="evidence" value="ECO:0007669"/>
    <property type="project" value="UniProtKB-KW"/>
</dbReference>
<dbReference type="GO" id="GO:0046872">
    <property type="term" value="F:metal ion binding"/>
    <property type="evidence" value="ECO:0007669"/>
    <property type="project" value="UniProtKB-KW"/>
</dbReference>
<gene>
    <name evidence="11" type="primary">cas3u</name>
    <name evidence="11" type="ORF">F4X14_00600</name>
</gene>
<comment type="similarity">
    <text evidence="1">In the N-terminal section; belongs to the CRISPR-associated nuclease Cas3-HD family.</text>
</comment>
<keyword evidence="3" id="KW-0479">Metal-binding</keyword>
<dbReference type="Gene3D" id="1.10.3210.30">
    <property type="match status" value="1"/>
</dbReference>
<comment type="similarity">
    <text evidence="2">In the central section; belongs to the CRISPR-associated helicase Cas3 family.</text>
</comment>
<feature type="domain" description="HD Cas3-type" evidence="10">
    <location>
        <begin position="807"/>
        <end position="1005"/>
    </location>
</feature>
<evidence type="ECO:0000256" key="6">
    <source>
        <dbReference type="ARBA" id="ARBA00022806"/>
    </source>
</evidence>
<dbReference type="GO" id="GO:0005524">
    <property type="term" value="F:ATP binding"/>
    <property type="evidence" value="ECO:0007669"/>
    <property type="project" value="UniProtKB-KW"/>
</dbReference>
<reference evidence="11" key="1">
    <citation type="submission" date="2019-09" db="EMBL/GenBank/DDBJ databases">
        <title>Characterisation of the sponge microbiome using genome-centric metagenomics.</title>
        <authorList>
            <person name="Engelberts J.P."/>
            <person name="Robbins S.J."/>
            <person name="De Goeij J.M."/>
            <person name="Aranda M."/>
            <person name="Bell S.C."/>
            <person name="Webster N.S."/>
        </authorList>
    </citation>
    <scope>NUCLEOTIDE SEQUENCE</scope>
    <source>
        <strain evidence="11">SB0661_bin_32</strain>
    </source>
</reference>
<keyword evidence="6" id="KW-0347">Helicase</keyword>
<keyword evidence="4" id="KW-0547">Nucleotide-binding</keyword>
<dbReference type="InterPro" id="IPR013444">
    <property type="entry name" value="Helicase_Cas3_CRISPR-ass_Anaes"/>
</dbReference>